<accession>A0A6G1HGQ5</accession>
<gene>
    <name evidence="1" type="ORF">K402DRAFT_387910</name>
</gene>
<name>A0A6G1HGQ5_9PEZI</name>
<organism evidence="1 2">
    <name type="scientific">Aulographum hederae CBS 113979</name>
    <dbReference type="NCBI Taxonomy" id="1176131"/>
    <lineage>
        <taxon>Eukaryota</taxon>
        <taxon>Fungi</taxon>
        <taxon>Dikarya</taxon>
        <taxon>Ascomycota</taxon>
        <taxon>Pezizomycotina</taxon>
        <taxon>Dothideomycetes</taxon>
        <taxon>Pleosporomycetidae</taxon>
        <taxon>Aulographales</taxon>
        <taxon>Aulographaceae</taxon>
    </lineage>
</organism>
<evidence type="ECO:0000313" key="2">
    <source>
        <dbReference type="Proteomes" id="UP000800041"/>
    </source>
</evidence>
<dbReference type="AlphaFoldDB" id="A0A6G1HGQ5"/>
<keyword evidence="2" id="KW-1185">Reference proteome</keyword>
<sequence length="142" mass="15995">MYRTHTATNSLSTFINTSSPAFSRLASTAVSSPNRHVGNLISKMDSIPPSEIGQNVMRHLVHHRSNPNRCACGWYIYYSSVCQHVFSQISYHCGNAARPNASHTVFCRLPAPRHIVVVRVSAICDICCRSKFVRFSTWLLWV</sequence>
<proteinExistence type="predicted"/>
<dbReference type="OrthoDB" id="4231052at2759"/>
<dbReference type="Proteomes" id="UP000800041">
    <property type="component" value="Unassembled WGS sequence"/>
</dbReference>
<reference evidence="1" key="1">
    <citation type="journal article" date="2020" name="Stud. Mycol.">
        <title>101 Dothideomycetes genomes: a test case for predicting lifestyles and emergence of pathogens.</title>
        <authorList>
            <person name="Haridas S."/>
            <person name="Albert R."/>
            <person name="Binder M."/>
            <person name="Bloem J."/>
            <person name="Labutti K."/>
            <person name="Salamov A."/>
            <person name="Andreopoulos B."/>
            <person name="Baker S."/>
            <person name="Barry K."/>
            <person name="Bills G."/>
            <person name="Bluhm B."/>
            <person name="Cannon C."/>
            <person name="Castanera R."/>
            <person name="Culley D."/>
            <person name="Daum C."/>
            <person name="Ezra D."/>
            <person name="Gonzalez J."/>
            <person name="Henrissat B."/>
            <person name="Kuo A."/>
            <person name="Liang C."/>
            <person name="Lipzen A."/>
            <person name="Lutzoni F."/>
            <person name="Magnuson J."/>
            <person name="Mondo S."/>
            <person name="Nolan M."/>
            <person name="Ohm R."/>
            <person name="Pangilinan J."/>
            <person name="Park H.-J."/>
            <person name="Ramirez L."/>
            <person name="Alfaro M."/>
            <person name="Sun H."/>
            <person name="Tritt A."/>
            <person name="Yoshinaga Y."/>
            <person name="Zwiers L.-H."/>
            <person name="Turgeon B."/>
            <person name="Goodwin S."/>
            <person name="Spatafora J."/>
            <person name="Crous P."/>
            <person name="Grigoriev I."/>
        </authorList>
    </citation>
    <scope>NUCLEOTIDE SEQUENCE</scope>
    <source>
        <strain evidence="1">CBS 113979</strain>
    </source>
</reference>
<protein>
    <submittedName>
        <fullName evidence="1">Uncharacterized protein</fullName>
    </submittedName>
</protein>
<evidence type="ECO:0000313" key="1">
    <source>
        <dbReference type="EMBL" id="KAF1992247.1"/>
    </source>
</evidence>
<dbReference type="EMBL" id="ML977137">
    <property type="protein sequence ID" value="KAF1992247.1"/>
    <property type="molecule type" value="Genomic_DNA"/>
</dbReference>